<dbReference type="EMBL" id="HACG01041939">
    <property type="protein sequence ID" value="CEK88804.1"/>
    <property type="molecule type" value="Transcribed_RNA"/>
</dbReference>
<reference evidence="2" key="1">
    <citation type="submission" date="2014-12" db="EMBL/GenBank/DDBJ databases">
        <title>Insight into the proteome of Arion vulgaris.</title>
        <authorList>
            <person name="Aradska J."/>
            <person name="Bulat T."/>
            <person name="Smidak R."/>
            <person name="Sarate P."/>
            <person name="Gangsoo J."/>
            <person name="Sialana F."/>
            <person name="Bilban M."/>
            <person name="Lubec G."/>
        </authorList>
    </citation>
    <scope>NUCLEOTIDE SEQUENCE</scope>
    <source>
        <tissue evidence="2">Skin</tissue>
    </source>
</reference>
<dbReference type="NCBIfam" id="TIGR01571">
    <property type="entry name" value="A_thal_Cys_rich"/>
    <property type="match status" value="1"/>
</dbReference>
<dbReference type="Pfam" id="PF04749">
    <property type="entry name" value="PLAC8"/>
    <property type="match status" value="1"/>
</dbReference>
<name>A0A0B7B620_9EUPU</name>
<proteinExistence type="inferred from homology"/>
<dbReference type="InterPro" id="IPR006461">
    <property type="entry name" value="PLAC_motif_containing"/>
</dbReference>
<organism evidence="2">
    <name type="scientific">Arion vulgaris</name>
    <dbReference type="NCBI Taxonomy" id="1028688"/>
    <lineage>
        <taxon>Eukaryota</taxon>
        <taxon>Metazoa</taxon>
        <taxon>Spiralia</taxon>
        <taxon>Lophotrochozoa</taxon>
        <taxon>Mollusca</taxon>
        <taxon>Gastropoda</taxon>
        <taxon>Heterobranchia</taxon>
        <taxon>Euthyneura</taxon>
        <taxon>Panpulmonata</taxon>
        <taxon>Eupulmonata</taxon>
        <taxon>Stylommatophora</taxon>
        <taxon>Helicina</taxon>
        <taxon>Arionoidea</taxon>
        <taxon>Arionidae</taxon>
        <taxon>Arion</taxon>
    </lineage>
</organism>
<accession>A0A0B7B620</accession>
<dbReference type="AlphaFoldDB" id="A0A0B7B620"/>
<comment type="similarity">
    <text evidence="1">Belongs to the cornifelin family.</text>
</comment>
<evidence type="ECO:0000256" key="1">
    <source>
        <dbReference type="ARBA" id="ARBA00009024"/>
    </source>
</evidence>
<protein>
    <submittedName>
        <fullName evidence="2">Uncharacterized protein</fullName>
    </submittedName>
</protein>
<sequence length="111" mass="11733">MSTVTGAWQHGVCGCFDNFGVCIVSYIVPCYSFGKNAEAVGESCLGCGLAYCFPIVNFIAAVKIRGKIREQKAISGTTFGDLAVVCCCPICALIQEAQEVRVPGAQAMARQ</sequence>
<evidence type="ECO:0000313" key="2">
    <source>
        <dbReference type="EMBL" id="CEK88804.1"/>
    </source>
</evidence>
<gene>
    <name evidence="2" type="primary">ORF167136</name>
</gene>
<dbReference type="PANTHER" id="PTHR15907">
    <property type="entry name" value="DUF614 FAMILY PROTEIN-RELATED"/>
    <property type="match status" value="1"/>
</dbReference>